<dbReference type="EMBL" id="QMAP01000011">
    <property type="protein sequence ID" value="RXI46152.1"/>
    <property type="molecule type" value="Genomic_DNA"/>
</dbReference>
<feature type="transmembrane region" description="Helical" evidence="1">
    <location>
        <begin position="323"/>
        <end position="342"/>
    </location>
</feature>
<evidence type="ECO:0000256" key="1">
    <source>
        <dbReference type="SAM" id="Phobius"/>
    </source>
</evidence>
<proteinExistence type="predicted"/>
<sequence length="675" mass="77617">MKLKYKKICIFVLSCIVSVLANFNNVYAKDLIINANSNLDSKAKLGNVVPIDINIESKENIEGKLCLYISKEKYEHHIKISSGVSNKYTFLVPVKNGVKEMKISVEENNKVVKEKKIPLTVHESNSLFIGIFSDSENNYNYMKNLKVNSLDINSSETISLKDKELSFELLKNLNFIILDDFNFESLSNDSKDALDKWLKHGGIIFIGKGKYAYKNLKGPFENIKKITYVDKGSIIPINFELSDKNNMSKIDEIITQNINNENLYSLTANIDLKKEATKAEQLKGSANNMLKVNKNIIYFLMAVLIVYLVCLTTIVLLKKSSMYIWIGIIIIFSIVSSVVYFIEGAGNQKITMASLNEYFNKNCISKSLTNVYPSKKDVSLSSDSWQFMSQQGTGKYTLDPIDKKIIYKNPKETNYLYNVSLHNLEKPINNKLKLENNHLKGEIKNPFPYELKDCILIAGDNLVKIGNIKSGEALELNYELDNNLKGRGDYEYLSSIEKEISDKDKQEFLKYYFNLPNTEKFNCRLIGFSNRKVYEKINNKERKINSINMEIAPIEIELLSKEINIPYGFIKPIIKKEIKDSENDIREYTFKQKESINLYYVLPKNVKLNEIQLSDSFKDGNFYVERFNYETNKYEKLDKLLLNNIKDLHGKVLNLRVKGKGRLIIPSIYVKGALN</sequence>
<keyword evidence="1" id="KW-0812">Transmembrane</keyword>
<dbReference type="AlphaFoldDB" id="A0A4Q0VAQ1"/>
<keyword evidence="2" id="KW-0732">Signal</keyword>
<gene>
    <name evidence="3" type="ORF">DP130_11350</name>
</gene>
<organism evidence="3 4">
    <name type="scientific">Clostridium tetani</name>
    <dbReference type="NCBI Taxonomy" id="1513"/>
    <lineage>
        <taxon>Bacteria</taxon>
        <taxon>Bacillati</taxon>
        <taxon>Bacillota</taxon>
        <taxon>Clostridia</taxon>
        <taxon>Eubacteriales</taxon>
        <taxon>Clostridiaceae</taxon>
        <taxon>Clostridium</taxon>
    </lineage>
</organism>
<name>A0A4Q0VAQ1_CLOTA</name>
<keyword evidence="1" id="KW-0472">Membrane</keyword>
<reference evidence="3 4" key="1">
    <citation type="submission" date="2018-06" db="EMBL/GenBank/DDBJ databases">
        <title>Genome conservation of Clostridium tetani.</title>
        <authorList>
            <person name="Bruggemann H."/>
            <person name="Popoff M.R."/>
        </authorList>
    </citation>
    <scope>NUCLEOTIDE SEQUENCE [LARGE SCALE GENOMIC DNA]</scope>
    <source>
        <strain evidence="3 4">2017.061</strain>
    </source>
</reference>
<evidence type="ECO:0008006" key="5">
    <source>
        <dbReference type="Google" id="ProtNLM"/>
    </source>
</evidence>
<evidence type="ECO:0000313" key="3">
    <source>
        <dbReference type="EMBL" id="RXI46152.1"/>
    </source>
</evidence>
<dbReference type="Proteomes" id="UP000290921">
    <property type="component" value="Unassembled WGS sequence"/>
</dbReference>
<feature type="transmembrane region" description="Helical" evidence="1">
    <location>
        <begin position="296"/>
        <end position="316"/>
    </location>
</feature>
<dbReference type="InterPro" id="IPR029062">
    <property type="entry name" value="Class_I_gatase-like"/>
</dbReference>
<feature type="signal peptide" evidence="2">
    <location>
        <begin position="1"/>
        <end position="28"/>
    </location>
</feature>
<evidence type="ECO:0000313" key="4">
    <source>
        <dbReference type="Proteomes" id="UP000290921"/>
    </source>
</evidence>
<feature type="chain" id="PRO_5020444773" description="Membrane-associated protein" evidence="2">
    <location>
        <begin position="29"/>
        <end position="675"/>
    </location>
</feature>
<dbReference type="SUPFAM" id="SSF52317">
    <property type="entry name" value="Class I glutamine amidotransferase-like"/>
    <property type="match status" value="1"/>
</dbReference>
<keyword evidence="1" id="KW-1133">Transmembrane helix</keyword>
<protein>
    <recommendedName>
        <fullName evidence="5">Membrane-associated protein</fullName>
    </recommendedName>
</protein>
<evidence type="ECO:0000256" key="2">
    <source>
        <dbReference type="SAM" id="SignalP"/>
    </source>
</evidence>
<accession>A0A4Q0VAQ1</accession>
<comment type="caution">
    <text evidence="3">The sequence shown here is derived from an EMBL/GenBank/DDBJ whole genome shotgun (WGS) entry which is preliminary data.</text>
</comment>
<dbReference type="RefSeq" id="WP_129030758.1">
    <property type="nucleotide sequence ID" value="NZ_QMAP01000011.1"/>
</dbReference>